<reference evidence="2" key="1">
    <citation type="submission" date="2022-11" db="EMBL/GenBank/DDBJ databases">
        <authorList>
            <person name="Petersen C."/>
        </authorList>
    </citation>
    <scope>NUCLEOTIDE SEQUENCE</scope>
    <source>
        <strain evidence="2">IBT 30761</strain>
    </source>
</reference>
<dbReference type="Proteomes" id="UP001149074">
    <property type="component" value="Unassembled WGS sequence"/>
</dbReference>
<keyword evidence="2" id="KW-0489">Methyltransferase</keyword>
<dbReference type="Gene3D" id="3.40.50.150">
    <property type="entry name" value="Vaccinia Virus protein VP39"/>
    <property type="match status" value="1"/>
</dbReference>
<comment type="caution">
    <text evidence="2">The sequence shown here is derived from an EMBL/GenBank/DDBJ whole genome shotgun (WGS) entry which is preliminary data.</text>
</comment>
<dbReference type="PANTHER" id="PTHR45036:SF1">
    <property type="entry name" value="METHYLTRANSFERASE LIKE 7A"/>
    <property type="match status" value="1"/>
</dbReference>
<evidence type="ECO:0000313" key="3">
    <source>
        <dbReference type="Proteomes" id="UP001149074"/>
    </source>
</evidence>
<dbReference type="RefSeq" id="XP_056471161.1">
    <property type="nucleotide sequence ID" value="XM_056620355.1"/>
</dbReference>
<dbReference type="EMBL" id="JAPQKI010000009">
    <property type="protein sequence ID" value="KAJ5089179.1"/>
    <property type="molecule type" value="Genomic_DNA"/>
</dbReference>
<dbReference type="Pfam" id="PF13489">
    <property type="entry name" value="Methyltransf_23"/>
    <property type="match status" value="1"/>
</dbReference>
<dbReference type="OrthoDB" id="540004at2759"/>
<keyword evidence="3" id="KW-1185">Reference proteome</keyword>
<keyword evidence="2" id="KW-0808">Transferase</keyword>
<reference evidence="2" key="2">
    <citation type="journal article" date="2023" name="IMA Fungus">
        <title>Comparative genomic study of the Penicillium genus elucidates a diverse pangenome and 15 lateral gene transfer events.</title>
        <authorList>
            <person name="Petersen C."/>
            <person name="Sorensen T."/>
            <person name="Nielsen M.R."/>
            <person name="Sondergaard T.E."/>
            <person name="Sorensen J.L."/>
            <person name="Fitzpatrick D.A."/>
            <person name="Frisvad J.C."/>
            <person name="Nielsen K.L."/>
        </authorList>
    </citation>
    <scope>NUCLEOTIDE SEQUENCE</scope>
    <source>
        <strain evidence="2">IBT 30761</strain>
    </source>
</reference>
<dbReference type="AlphaFoldDB" id="A0A9W9EWF9"/>
<feature type="region of interest" description="Disordered" evidence="1">
    <location>
        <begin position="69"/>
        <end position="98"/>
    </location>
</feature>
<proteinExistence type="predicted"/>
<sequence>MSSDIPPPLGERIKGLFEPAPLMTWAMSHYIRVCVEAVFQKGEILAPILATRRLRDEAFGRFWVEFSTPAQNAPPPTTTIANEEDSPQPSKNAHGSSDLIPPLLKAANGIILDIGPGTGTQMPLLRSPSITAIYGPEPCVGLHAQLARRAAAEGLADKYYILPSGAASSELLPALRETGTGVVDEYERTGKGIFDTIICVRVLCSVPEMEKTVDELYTLLKPGGKVLVTEHVVNPWRTAKGSILARIAQGVYQLLGWSFFIGDCALDRDTESVLRKVADRDGGWEVVDLERSFSWTAMPYISGTLVKKSD</sequence>
<evidence type="ECO:0000256" key="1">
    <source>
        <dbReference type="SAM" id="MobiDB-lite"/>
    </source>
</evidence>
<dbReference type="GeneID" id="81359334"/>
<organism evidence="2 3">
    <name type="scientific">Penicillium argentinense</name>
    <dbReference type="NCBI Taxonomy" id="1131581"/>
    <lineage>
        <taxon>Eukaryota</taxon>
        <taxon>Fungi</taxon>
        <taxon>Dikarya</taxon>
        <taxon>Ascomycota</taxon>
        <taxon>Pezizomycotina</taxon>
        <taxon>Eurotiomycetes</taxon>
        <taxon>Eurotiomycetidae</taxon>
        <taxon>Eurotiales</taxon>
        <taxon>Aspergillaceae</taxon>
        <taxon>Penicillium</taxon>
    </lineage>
</organism>
<name>A0A9W9EWF9_9EURO</name>
<dbReference type="InterPro" id="IPR052356">
    <property type="entry name" value="Thiol_S-MT"/>
</dbReference>
<protein>
    <submittedName>
        <fullName evidence="2">S-adenosyl-L-methionine-dependent methyltransferase</fullName>
    </submittedName>
</protein>
<dbReference type="SUPFAM" id="SSF53335">
    <property type="entry name" value="S-adenosyl-L-methionine-dependent methyltransferases"/>
    <property type="match status" value="1"/>
</dbReference>
<dbReference type="InterPro" id="IPR029063">
    <property type="entry name" value="SAM-dependent_MTases_sf"/>
</dbReference>
<accession>A0A9W9EWF9</accession>
<dbReference type="CDD" id="cd02440">
    <property type="entry name" value="AdoMet_MTases"/>
    <property type="match status" value="1"/>
</dbReference>
<dbReference type="PANTHER" id="PTHR45036">
    <property type="entry name" value="METHYLTRANSFERASE LIKE 7B"/>
    <property type="match status" value="1"/>
</dbReference>
<gene>
    <name evidence="2" type="ORF">N7532_007863</name>
</gene>
<evidence type="ECO:0000313" key="2">
    <source>
        <dbReference type="EMBL" id="KAJ5089179.1"/>
    </source>
</evidence>
<dbReference type="GO" id="GO:0032259">
    <property type="term" value="P:methylation"/>
    <property type="evidence" value="ECO:0007669"/>
    <property type="project" value="UniProtKB-KW"/>
</dbReference>
<dbReference type="GO" id="GO:0008168">
    <property type="term" value="F:methyltransferase activity"/>
    <property type="evidence" value="ECO:0007669"/>
    <property type="project" value="UniProtKB-KW"/>
</dbReference>